<feature type="repeat" description="ANK" evidence="7">
    <location>
        <begin position="171"/>
        <end position="193"/>
    </location>
</feature>
<dbReference type="OrthoDB" id="7729168at2759"/>
<evidence type="ECO:0000256" key="7">
    <source>
        <dbReference type="PROSITE-ProRule" id="PRU00023"/>
    </source>
</evidence>
<dbReference type="Pfam" id="PF13962">
    <property type="entry name" value="PGG"/>
    <property type="match status" value="1"/>
</dbReference>
<evidence type="ECO:0000313" key="10">
    <source>
        <dbReference type="Proteomes" id="UP000504603"/>
    </source>
</evidence>
<dbReference type="PROSITE" id="PS50088">
    <property type="entry name" value="ANK_REPEAT"/>
    <property type="match status" value="3"/>
</dbReference>
<organism evidence="10 11">
    <name type="scientific">Momordica charantia</name>
    <name type="common">Bitter gourd</name>
    <name type="synonym">Balsam pear</name>
    <dbReference type="NCBI Taxonomy" id="3673"/>
    <lineage>
        <taxon>Eukaryota</taxon>
        <taxon>Viridiplantae</taxon>
        <taxon>Streptophyta</taxon>
        <taxon>Embryophyta</taxon>
        <taxon>Tracheophyta</taxon>
        <taxon>Spermatophyta</taxon>
        <taxon>Magnoliopsida</taxon>
        <taxon>eudicotyledons</taxon>
        <taxon>Gunneridae</taxon>
        <taxon>Pentapetalae</taxon>
        <taxon>rosids</taxon>
        <taxon>fabids</taxon>
        <taxon>Cucurbitales</taxon>
        <taxon>Cucurbitaceae</taxon>
        <taxon>Momordiceae</taxon>
        <taxon>Momordica</taxon>
    </lineage>
</organism>
<evidence type="ECO:0000256" key="4">
    <source>
        <dbReference type="ARBA" id="ARBA00022989"/>
    </source>
</evidence>
<reference evidence="11" key="1">
    <citation type="submission" date="2025-08" db="UniProtKB">
        <authorList>
            <consortium name="RefSeq"/>
        </authorList>
    </citation>
    <scope>IDENTIFICATION</scope>
    <source>
        <strain evidence="11">OHB3-1</strain>
    </source>
</reference>
<dbReference type="KEGG" id="mcha:111018270"/>
<feature type="repeat" description="ANK" evidence="7">
    <location>
        <begin position="103"/>
        <end position="135"/>
    </location>
</feature>
<feature type="domain" description="PGG" evidence="9">
    <location>
        <begin position="301"/>
        <end position="401"/>
    </location>
</feature>
<keyword evidence="6 8" id="KW-0472">Membrane</keyword>
<evidence type="ECO:0000256" key="5">
    <source>
        <dbReference type="ARBA" id="ARBA00023043"/>
    </source>
</evidence>
<feature type="transmembrane region" description="Helical" evidence="8">
    <location>
        <begin position="354"/>
        <end position="370"/>
    </location>
</feature>
<sequence>MEAVHNKLRQSFSFANGENKEIRIVMLPAEENKRKLYEASKIGSIQSLETLIQEDPHIIQKVLISSSSNTESPLHVSVLHGQLEFTRFLLDLKPELAGEVDALQRTPLHLASANGEVEIVQALLEKNTSACLVRDLNGLIPLHHAVISGQIEIMQELIHARPQSVWTKLHNGQTVLHLCAKDNHLEAIEMLIKTLKIHNDEEFLNTVDNSDNTVLDLSLMLRQIEIVRYLLSIPGIKVGTSMMSSCVASNGNGSSCQSLSCRIDQDVSRVREQCIEASSTCATSKKLMKSSWKKHLKYKGDWLQDVQGTMMLVATVIATVAFQGAINPPGGVWQEDIHFNPNTTAHRSYYRHDNLIAFIAGTAVMAYPTSNQGYGYITYLIMNSISFLASICVIIFIIARLPLRNRICAWLLTVTMGLKAFQSRLIEAVGIASCDLIDE</sequence>
<dbReference type="PANTHER" id="PTHR24186:SF37">
    <property type="entry name" value="PGG DOMAIN-CONTAINING PROTEIN"/>
    <property type="match status" value="1"/>
</dbReference>
<keyword evidence="4 8" id="KW-1133">Transmembrane helix</keyword>
<dbReference type="Proteomes" id="UP000504603">
    <property type="component" value="Unplaced"/>
</dbReference>
<evidence type="ECO:0000256" key="8">
    <source>
        <dbReference type="SAM" id="Phobius"/>
    </source>
</evidence>
<dbReference type="PROSITE" id="PS50297">
    <property type="entry name" value="ANK_REP_REGION"/>
    <property type="match status" value="3"/>
</dbReference>
<evidence type="ECO:0000256" key="3">
    <source>
        <dbReference type="ARBA" id="ARBA00022737"/>
    </source>
</evidence>
<proteinExistence type="predicted"/>
<dbReference type="InterPro" id="IPR002110">
    <property type="entry name" value="Ankyrin_rpt"/>
</dbReference>
<feature type="transmembrane region" description="Helical" evidence="8">
    <location>
        <begin position="376"/>
        <end position="399"/>
    </location>
</feature>
<evidence type="ECO:0000256" key="1">
    <source>
        <dbReference type="ARBA" id="ARBA00004141"/>
    </source>
</evidence>
<dbReference type="SMART" id="SM00248">
    <property type="entry name" value="ANK"/>
    <property type="match status" value="5"/>
</dbReference>
<keyword evidence="3" id="KW-0677">Repeat</keyword>
<evidence type="ECO:0000256" key="6">
    <source>
        <dbReference type="ARBA" id="ARBA00023136"/>
    </source>
</evidence>
<evidence type="ECO:0000313" key="11">
    <source>
        <dbReference type="RefSeq" id="XP_022149988.1"/>
    </source>
</evidence>
<evidence type="ECO:0000259" key="9">
    <source>
        <dbReference type="Pfam" id="PF13962"/>
    </source>
</evidence>
<keyword evidence="2 8" id="KW-0812">Transmembrane</keyword>
<protein>
    <submittedName>
        <fullName evidence="11">Ankyrin repeat-containing protein NPR4-like</fullName>
    </submittedName>
</protein>
<gene>
    <name evidence="11" type="primary">LOC111018270</name>
</gene>
<accession>A0A6J1D887</accession>
<evidence type="ECO:0000256" key="2">
    <source>
        <dbReference type="ARBA" id="ARBA00022692"/>
    </source>
</evidence>
<keyword evidence="5 7" id="KW-0040">ANK repeat</keyword>
<dbReference type="RefSeq" id="XP_022149988.1">
    <property type="nucleotide sequence ID" value="XM_022294296.1"/>
</dbReference>
<name>A0A6J1D887_MOMCH</name>
<dbReference type="PANTHER" id="PTHR24186">
    <property type="entry name" value="PROTEIN PHOSPHATASE 1 REGULATORY SUBUNIT"/>
    <property type="match status" value="1"/>
</dbReference>
<dbReference type="Pfam" id="PF12796">
    <property type="entry name" value="Ank_2"/>
    <property type="match status" value="2"/>
</dbReference>
<dbReference type="InterPro" id="IPR036770">
    <property type="entry name" value="Ankyrin_rpt-contain_sf"/>
</dbReference>
<feature type="repeat" description="ANK" evidence="7">
    <location>
        <begin position="137"/>
        <end position="158"/>
    </location>
</feature>
<dbReference type="GeneID" id="111018270"/>
<dbReference type="AlphaFoldDB" id="A0A6J1D887"/>
<dbReference type="GO" id="GO:0005886">
    <property type="term" value="C:plasma membrane"/>
    <property type="evidence" value="ECO:0007669"/>
    <property type="project" value="TreeGrafter"/>
</dbReference>
<dbReference type="Gene3D" id="1.25.40.20">
    <property type="entry name" value="Ankyrin repeat-containing domain"/>
    <property type="match status" value="1"/>
</dbReference>
<dbReference type="SUPFAM" id="SSF48403">
    <property type="entry name" value="Ankyrin repeat"/>
    <property type="match status" value="1"/>
</dbReference>
<comment type="subcellular location">
    <subcellularLocation>
        <location evidence="1">Membrane</location>
        <topology evidence="1">Multi-pass membrane protein</topology>
    </subcellularLocation>
</comment>
<keyword evidence="10" id="KW-1185">Reference proteome</keyword>
<dbReference type="InterPro" id="IPR026961">
    <property type="entry name" value="PGG_dom"/>
</dbReference>